<evidence type="ECO:0000313" key="3">
    <source>
        <dbReference type="Proteomes" id="UP000237632"/>
    </source>
</evidence>
<evidence type="ECO:0008006" key="4">
    <source>
        <dbReference type="Google" id="ProtNLM"/>
    </source>
</evidence>
<dbReference type="AlphaFoldDB" id="A0AA44Y1A9"/>
<protein>
    <recommendedName>
        <fullName evidence="4">DUF2213 domain-containing protein</fullName>
    </recommendedName>
</protein>
<keyword evidence="1" id="KW-0175">Coiled coil</keyword>
<organism evidence="2 3">
    <name type="scientific">Burkholderia vietnamiensis</name>
    <dbReference type="NCBI Taxonomy" id="60552"/>
    <lineage>
        <taxon>Bacteria</taxon>
        <taxon>Pseudomonadati</taxon>
        <taxon>Pseudomonadota</taxon>
        <taxon>Betaproteobacteria</taxon>
        <taxon>Burkholderiales</taxon>
        <taxon>Burkholderiaceae</taxon>
        <taxon>Burkholderia</taxon>
        <taxon>Burkholderia cepacia complex</taxon>
    </lineage>
</organism>
<dbReference type="EMBL" id="PVHK01000067">
    <property type="protein sequence ID" value="PRH42411.1"/>
    <property type="molecule type" value="Genomic_DNA"/>
</dbReference>
<proteinExistence type="predicted"/>
<reference evidence="2 3" key="1">
    <citation type="submission" date="2018-03" db="EMBL/GenBank/DDBJ databases">
        <authorList>
            <person name="Nguyen K."/>
            <person name="Fouts D."/>
            <person name="Sutton G."/>
        </authorList>
    </citation>
    <scope>NUCLEOTIDE SEQUENCE [LARGE SCALE GENOMIC DNA]</scope>
    <source>
        <strain evidence="2 3">AU3578</strain>
    </source>
</reference>
<evidence type="ECO:0000313" key="2">
    <source>
        <dbReference type="EMBL" id="PRH42411.1"/>
    </source>
</evidence>
<comment type="caution">
    <text evidence="2">The sequence shown here is derived from an EMBL/GenBank/DDBJ whole genome shotgun (WGS) entry which is preliminary data.</text>
</comment>
<dbReference type="InterPro" id="IPR016913">
    <property type="entry name" value="UCP029215"/>
</dbReference>
<evidence type="ECO:0000256" key="1">
    <source>
        <dbReference type="SAM" id="Coils"/>
    </source>
</evidence>
<accession>A0AA44Y1A9</accession>
<name>A0AA44Y1A9_BURVI</name>
<feature type="coiled-coil region" evidence="1">
    <location>
        <begin position="284"/>
        <end position="311"/>
    </location>
</feature>
<dbReference type="Pfam" id="PF09979">
    <property type="entry name" value="DUF2213"/>
    <property type="match status" value="1"/>
</dbReference>
<dbReference type="Proteomes" id="UP000237632">
    <property type="component" value="Unassembled WGS sequence"/>
</dbReference>
<sequence>MLTMKPNKDEIIVAFDKATVRSFDKDGRMRVSISRISKADVNPYWGREIVGGDELGLDPDRVYNVFRPPEELEKASATFNTLPILLVHKHVSADDPKKELIIGTTGSNAAFDGQYLTNDLAFWDGEYIEKIESDEQRELSSSYRYKPVIKSGTYNGAQYDIVMTEIMGNHVALVVEGRAGPEVTVADSQIQPPEKVRTVKLNPKQKAALKVRLPKLKVAMDEGLDTAGVEEALEEALEEVQALGEPAAAVDDGNAEIADLLKQLLAKFEGKTSAAADEDDEAKKKAAADEAARAEEAKKAEEAKNASAMDAKIKAAADGARQSIEGRFRAADKVAPITGRIDAMAFDSAEAIYAHALKVGGMDPEKHDKVAYAGIVDVMIEARSKAPVHVAHDAAGDAELLKQFPALAKINHA</sequence>
<gene>
    <name evidence="2" type="ORF">C6T65_10225</name>
</gene>